<evidence type="ECO:0000256" key="1">
    <source>
        <dbReference type="SAM" id="MobiDB-lite"/>
    </source>
</evidence>
<accession>A0A0C2CYF4</accession>
<gene>
    <name evidence="4" type="ORF">ANCDUO_07651</name>
</gene>
<dbReference type="InterPro" id="IPR036869">
    <property type="entry name" value="J_dom_sf"/>
</dbReference>
<dbReference type="Gene3D" id="1.10.287.110">
    <property type="entry name" value="DnaJ domain"/>
    <property type="match status" value="2"/>
</dbReference>
<dbReference type="Proteomes" id="UP000054047">
    <property type="component" value="Unassembled WGS sequence"/>
</dbReference>
<dbReference type="InterPro" id="IPR018253">
    <property type="entry name" value="DnaJ_domain_CS"/>
</dbReference>
<protein>
    <submittedName>
        <fullName evidence="4">DnaJ domain protein</fullName>
    </submittedName>
</protein>
<feature type="region of interest" description="Disordered" evidence="1">
    <location>
        <begin position="39"/>
        <end position="58"/>
    </location>
</feature>
<dbReference type="SMART" id="SM00271">
    <property type="entry name" value="DnaJ"/>
    <property type="match status" value="2"/>
</dbReference>
<proteinExistence type="predicted"/>
<dbReference type="OrthoDB" id="376357at2759"/>
<reference evidence="4 5" key="1">
    <citation type="submission" date="2013-12" db="EMBL/GenBank/DDBJ databases">
        <title>Draft genome of the parsitic nematode Ancylostoma duodenale.</title>
        <authorList>
            <person name="Mitreva M."/>
        </authorList>
    </citation>
    <scope>NUCLEOTIDE SEQUENCE [LARGE SCALE GENOMIC DNA]</scope>
    <source>
        <strain evidence="4 5">Zhejiang</strain>
    </source>
</reference>
<evidence type="ECO:0000313" key="5">
    <source>
        <dbReference type="Proteomes" id="UP000054047"/>
    </source>
</evidence>
<dbReference type="SUPFAM" id="SSF46565">
    <property type="entry name" value="Chaperone J-domain"/>
    <property type="match status" value="2"/>
</dbReference>
<dbReference type="InterPro" id="IPR001623">
    <property type="entry name" value="DnaJ_domain"/>
</dbReference>
<dbReference type="PANTHER" id="PTHR44825">
    <property type="match status" value="1"/>
</dbReference>
<feature type="domain" description="J" evidence="3">
    <location>
        <begin position="14"/>
        <end position="88"/>
    </location>
</feature>
<name>A0A0C2CYF4_9BILA</name>
<dbReference type="PRINTS" id="PR00625">
    <property type="entry name" value="JDOMAIN"/>
</dbReference>
<sequence>MDGMYHICPGGKLNYYDILGVKSDATADEIRAAFVRKSHELHPDRSSKPQEKRRAWRRSSDTELFMQVKEAYDCLRKPEKRAAYDDQLVTSAGYLKEATHLKYQEDTIVDLNRARNDNYTGPRGRNSEPSHHFRDLEEEYYREKHKNRMLVVLAGLIGCLILANISYVWKDYYQVLGVQRDATQRQIKVAYYQLSKKYHPDVAGHNAGSEAKFIEITEAYECLKDPERRRMYDNGMSGGGGRYTGDPYDFRSGCGLAAKQREGDPGQFY</sequence>
<keyword evidence="2" id="KW-0812">Transmembrane</keyword>
<organism evidence="4 5">
    <name type="scientific">Ancylostoma duodenale</name>
    <dbReference type="NCBI Taxonomy" id="51022"/>
    <lineage>
        <taxon>Eukaryota</taxon>
        <taxon>Metazoa</taxon>
        <taxon>Ecdysozoa</taxon>
        <taxon>Nematoda</taxon>
        <taxon>Chromadorea</taxon>
        <taxon>Rhabditida</taxon>
        <taxon>Rhabditina</taxon>
        <taxon>Rhabditomorpha</taxon>
        <taxon>Strongyloidea</taxon>
        <taxon>Ancylostomatidae</taxon>
        <taxon>Ancylostomatinae</taxon>
        <taxon>Ancylostoma</taxon>
    </lineage>
</organism>
<keyword evidence="2" id="KW-1133">Transmembrane helix</keyword>
<dbReference type="CDD" id="cd06257">
    <property type="entry name" value="DnaJ"/>
    <property type="match status" value="2"/>
</dbReference>
<evidence type="ECO:0000259" key="3">
    <source>
        <dbReference type="PROSITE" id="PS50076"/>
    </source>
</evidence>
<dbReference type="PROSITE" id="PS50076">
    <property type="entry name" value="DNAJ_2"/>
    <property type="match status" value="2"/>
</dbReference>
<dbReference type="PANTHER" id="PTHR44825:SF1">
    <property type="entry name" value="DNAJ HOMOLOG SUBFAMILY C MEMBER 4"/>
    <property type="match status" value="1"/>
</dbReference>
<dbReference type="PROSITE" id="PS00636">
    <property type="entry name" value="DNAJ_1"/>
    <property type="match status" value="1"/>
</dbReference>
<dbReference type="AlphaFoldDB" id="A0A0C2CYF4"/>
<feature type="transmembrane region" description="Helical" evidence="2">
    <location>
        <begin position="150"/>
        <end position="169"/>
    </location>
</feature>
<evidence type="ECO:0000313" key="4">
    <source>
        <dbReference type="EMBL" id="KIH62068.1"/>
    </source>
</evidence>
<feature type="domain" description="J" evidence="3">
    <location>
        <begin position="171"/>
        <end position="236"/>
    </location>
</feature>
<dbReference type="InterPro" id="IPR052763">
    <property type="entry name" value="DnaJ_C4"/>
</dbReference>
<keyword evidence="2" id="KW-0472">Membrane</keyword>
<dbReference type="EMBL" id="KN729618">
    <property type="protein sequence ID" value="KIH62068.1"/>
    <property type="molecule type" value="Genomic_DNA"/>
</dbReference>
<dbReference type="Pfam" id="PF00226">
    <property type="entry name" value="DnaJ"/>
    <property type="match status" value="2"/>
</dbReference>
<keyword evidence="5" id="KW-1185">Reference proteome</keyword>
<evidence type="ECO:0000256" key="2">
    <source>
        <dbReference type="SAM" id="Phobius"/>
    </source>
</evidence>